<keyword evidence="5" id="KW-0064">Aspartyl protease</keyword>
<evidence type="ECO:0000256" key="5">
    <source>
        <dbReference type="ARBA" id="ARBA00022750"/>
    </source>
</evidence>
<keyword evidence="4" id="KW-0645">Protease</keyword>
<organism evidence="13 14">
    <name type="scientific">Pseudopithomyces chartarum</name>
    <dbReference type="NCBI Taxonomy" id="1892770"/>
    <lineage>
        <taxon>Eukaryota</taxon>
        <taxon>Fungi</taxon>
        <taxon>Dikarya</taxon>
        <taxon>Ascomycota</taxon>
        <taxon>Pezizomycotina</taxon>
        <taxon>Dothideomycetes</taxon>
        <taxon>Pleosporomycetidae</taxon>
        <taxon>Pleosporales</taxon>
        <taxon>Massarineae</taxon>
        <taxon>Didymosphaeriaceae</taxon>
        <taxon>Pseudopithomyces</taxon>
    </lineage>
</organism>
<dbReference type="GO" id="GO:0005886">
    <property type="term" value="C:plasma membrane"/>
    <property type="evidence" value="ECO:0007669"/>
    <property type="project" value="UniProtKB-SubCell"/>
</dbReference>
<dbReference type="Gene3D" id="2.60.40.1960">
    <property type="match status" value="1"/>
</dbReference>
<dbReference type="PROSITE" id="PS51767">
    <property type="entry name" value="PEPTIDASE_A1"/>
    <property type="match status" value="1"/>
</dbReference>
<evidence type="ECO:0000256" key="6">
    <source>
        <dbReference type="ARBA" id="ARBA00022801"/>
    </source>
</evidence>
<feature type="compositionally biased region" description="Low complexity" evidence="11">
    <location>
        <begin position="279"/>
        <end position="293"/>
    </location>
</feature>
<dbReference type="GO" id="GO:0004190">
    <property type="term" value="F:aspartic-type endopeptidase activity"/>
    <property type="evidence" value="ECO:0007669"/>
    <property type="project" value="UniProtKB-KW"/>
</dbReference>
<name>A0AAN6M7L6_9PLEO</name>
<dbReference type="InterPro" id="IPR034164">
    <property type="entry name" value="Pepsin-like_dom"/>
</dbReference>
<dbReference type="FunFam" id="2.40.70.10:FF:000060">
    <property type="entry name" value="Aspartic-type endopeptidase ctsD"/>
    <property type="match status" value="1"/>
</dbReference>
<dbReference type="Proteomes" id="UP001280581">
    <property type="component" value="Unassembled WGS sequence"/>
</dbReference>
<feature type="compositionally biased region" description="Polar residues" evidence="11">
    <location>
        <begin position="294"/>
        <end position="303"/>
    </location>
</feature>
<feature type="compositionally biased region" description="Basic and acidic residues" evidence="11">
    <location>
        <begin position="266"/>
        <end position="278"/>
    </location>
</feature>
<dbReference type="SUPFAM" id="SSF50630">
    <property type="entry name" value="Acid proteases"/>
    <property type="match status" value="1"/>
</dbReference>
<keyword evidence="8" id="KW-0325">Glycoprotein</keyword>
<keyword evidence="6" id="KW-0378">Hydrolase</keyword>
<feature type="compositionally biased region" description="Pro residues" evidence="11">
    <location>
        <begin position="353"/>
        <end position="362"/>
    </location>
</feature>
<dbReference type="AlphaFoldDB" id="A0AAN6M7L6"/>
<feature type="compositionally biased region" description="Low complexity" evidence="11">
    <location>
        <begin position="335"/>
        <end position="352"/>
    </location>
</feature>
<dbReference type="Pfam" id="PF00026">
    <property type="entry name" value="Asp"/>
    <property type="match status" value="1"/>
</dbReference>
<evidence type="ECO:0000256" key="1">
    <source>
        <dbReference type="ARBA" id="ARBA00004236"/>
    </source>
</evidence>
<proteinExistence type="inferred from homology"/>
<dbReference type="GO" id="GO:0006508">
    <property type="term" value="P:proteolysis"/>
    <property type="evidence" value="ECO:0007669"/>
    <property type="project" value="UniProtKB-KW"/>
</dbReference>
<dbReference type="CDD" id="cd05471">
    <property type="entry name" value="pepsin_like"/>
    <property type="match status" value="1"/>
</dbReference>
<feature type="compositionally biased region" description="Low complexity" evidence="11">
    <location>
        <begin position="308"/>
        <end position="321"/>
    </location>
</feature>
<evidence type="ECO:0000259" key="12">
    <source>
        <dbReference type="PROSITE" id="PS51767"/>
    </source>
</evidence>
<keyword evidence="14" id="KW-1185">Reference proteome</keyword>
<evidence type="ECO:0000256" key="11">
    <source>
        <dbReference type="SAM" id="MobiDB-lite"/>
    </source>
</evidence>
<evidence type="ECO:0000256" key="8">
    <source>
        <dbReference type="ARBA" id="ARBA00023180"/>
    </source>
</evidence>
<feature type="domain" description="Peptidase A1" evidence="12">
    <location>
        <begin position="1"/>
        <end position="264"/>
    </location>
</feature>
<protein>
    <recommendedName>
        <fullName evidence="12">Peptidase A1 domain-containing protein</fullName>
    </recommendedName>
</protein>
<dbReference type="PANTHER" id="PTHR47966">
    <property type="entry name" value="BETA-SITE APP-CLEAVING ENZYME, ISOFORM A-RELATED"/>
    <property type="match status" value="1"/>
</dbReference>
<dbReference type="PRINTS" id="PR00792">
    <property type="entry name" value="PEPSIN"/>
</dbReference>
<dbReference type="PANTHER" id="PTHR47966:SF75">
    <property type="entry name" value="ENDOPEPTIDASE (CTSD), PUTATIVE (AFU_ORTHOLOGUE AFUA_4G07040)-RELATED"/>
    <property type="match status" value="1"/>
</dbReference>
<evidence type="ECO:0000313" key="14">
    <source>
        <dbReference type="Proteomes" id="UP001280581"/>
    </source>
</evidence>
<keyword evidence="10" id="KW-1015">Disulfide bond</keyword>
<keyword evidence="7" id="KW-0472">Membrane</keyword>
<comment type="similarity">
    <text evidence="2">Belongs to the peptidase A1 family.</text>
</comment>
<comment type="caution">
    <text evidence="13">The sequence shown here is derived from an EMBL/GenBank/DDBJ whole genome shotgun (WGS) entry which is preliminary data.</text>
</comment>
<feature type="disulfide bond" evidence="10">
    <location>
        <begin position="194"/>
        <end position="225"/>
    </location>
</feature>
<keyword evidence="9" id="KW-0449">Lipoprotein</keyword>
<evidence type="ECO:0000256" key="4">
    <source>
        <dbReference type="ARBA" id="ARBA00022670"/>
    </source>
</evidence>
<gene>
    <name evidence="13" type="ORF">GRF29_8g3319605</name>
</gene>
<evidence type="ECO:0000256" key="7">
    <source>
        <dbReference type="ARBA" id="ARBA00023136"/>
    </source>
</evidence>
<dbReference type="InterPro" id="IPR021109">
    <property type="entry name" value="Peptidase_aspartic_dom_sf"/>
</dbReference>
<dbReference type="InterPro" id="IPR033121">
    <property type="entry name" value="PEPTIDASE_A1"/>
</dbReference>
<evidence type="ECO:0000256" key="10">
    <source>
        <dbReference type="PIRSR" id="PIRSR601461-2"/>
    </source>
</evidence>
<comment type="subcellular location">
    <subcellularLocation>
        <location evidence="1">Cell membrane</location>
    </subcellularLocation>
</comment>
<evidence type="ECO:0000256" key="3">
    <source>
        <dbReference type="ARBA" id="ARBA00022475"/>
    </source>
</evidence>
<sequence>MFTYTPTQTSSTPFSITYGTGSVSGLSATDTLHLGSLSTPLTFGLATNVSAEFSSYPMDGILGLGKGKSASQLGAPQLIEGLATGGLIEDKVYGVYLSRASDGHNDGEINFGGVNKELVDGDMNWVPSVDNDNGFWEVEVSDAGIDEDMVGFTAKSAIIDTGTSYMFLPEPDALALHKLVKGYSQEGETFTVPCDTRVEIKIQFGDTAYGISTKDWMGGTTKGGCRSNIFGRKTFGDDQWLLGDVFLKNVYAGFDLNNEKVGFGKRKSEASAGGEKEGSSTSTGEETKTSSGKLTTSISTFTPPSVLATAESTPTASETMAKATDSPSHIPPGSSPTGTNSPSTTTPSVQPFVPSPADPTSPPSSQNVAVQSAGGAEEKGGAGMLRVSVSETMAMVWGLVIAIAVV</sequence>
<feature type="region of interest" description="Disordered" evidence="11">
    <location>
        <begin position="265"/>
        <end position="380"/>
    </location>
</feature>
<evidence type="ECO:0000256" key="2">
    <source>
        <dbReference type="ARBA" id="ARBA00007447"/>
    </source>
</evidence>
<evidence type="ECO:0000256" key="9">
    <source>
        <dbReference type="ARBA" id="ARBA00023288"/>
    </source>
</evidence>
<keyword evidence="3" id="KW-1003">Cell membrane</keyword>
<accession>A0AAN6M7L6</accession>
<dbReference type="InterPro" id="IPR001461">
    <property type="entry name" value="Aspartic_peptidase_A1"/>
</dbReference>
<evidence type="ECO:0000313" key="13">
    <source>
        <dbReference type="EMBL" id="KAK3216447.1"/>
    </source>
</evidence>
<dbReference type="Gene3D" id="2.40.70.10">
    <property type="entry name" value="Acid Proteases"/>
    <property type="match status" value="2"/>
</dbReference>
<dbReference type="EMBL" id="WVTA01000002">
    <property type="protein sequence ID" value="KAK3216447.1"/>
    <property type="molecule type" value="Genomic_DNA"/>
</dbReference>
<reference evidence="13 14" key="1">
    <citation type="submission" date="2021-02" db="EMBL/GenBank/DDBJ databases">
        <title>Genome assembly of Pseudopithomyces chartarum.</title>
        <authorList>
            <person name="Jauregui R."/>
            <person name="Singh J."/>
            <person name="Voisey C."/>
        </authorList>
    </citation>
    <scope>NUCLEOTIDE SEQUENCE [LARGE SCALE GENOMIC DNA]</scope>
    <source>
        <strain evidence="13 14">AGR01</strain>
    </source>
</reference>